<name>A0AA36NMA7_9DINO</name>
<comment type="caution">
    <text evidence="2">The sequence shown here is derived from an EMBL/GenBank/DDBJ whole genome shotgun (WGS) entry which is preliminary data.</text>
</comment>
<organism evidence="2 3">
    <name type="scientific">Effrenium voratum</name>
    <dbReference type="NCBI Taxonomy" id="2562239"/>
    <lineage>
        <taxon>Eukaryota</taxon>
        <taxon>Sar</taxon>
        <taxon>Alveolata</taxon>
        <taxon>Dinophyceae</taxon>
        <taxon>Suessiales</taxon>
        <taxon>Symbiodiniaceae</taxon>
        <taxon>Effrenium</taxon>
    </lineage>
</organism>
<feature type="compositionally biased region" description="Low complexity" evidence="1">
    <location>
        <begin position="392"/>
        <end position="403"/>
    </location>
</feature>
<evidence type="ECO:0000256" key="1">
    <source>
        <dbReference type="SAM" id="MobiDB-lite"/>
    </source>
</evidence>
<feature type="compositionally biased region" description="Low complexity" evidence="1">
    <location>
        <begin position="181"/>
        <end position="194"/>
    </location>
</feature>
<keyword evidence="3" id="KW-1185">Reference proteome</keyword>
<accession>A0AA36NMA7</accession>
<proteinExistence type="predicted"/>
<dbReference type="Proteomes" id="UP001178507">
    <property type="component" value="Unassembled WGS sequence"/>
</dbReference>
<reference evidence="2" key="1">
    <citation type="submission" date="2023-08" db="EMBL/GenBank/DDBJ databases">
        <authorList>
            <person name="Chen Y."/>
            <person name="Shah S."/>
            <person name="Dougan E. K."/>
            <person name="Thang M."/>
            <person name="Chan C."/>
        </authorList>
    </citation>
    <scope>NUCLEOTIDE SEQUENCE</scope>
</reference>
<evidence type="ECO:0008006" key="4">
    <source>
        <dbReference type="Google" id="ProtNLM"/>
    </source>
</evidence>
<protein>
    <recommendedName>
        <fullName evidence="4">EF-hand domain-containing protein</fullName>
    </recommendedName>
</protein>
<feature type="region of interest" description="Disordered" evidence="1">
    <location>
        <begin position="351"/>
        <end position="403"/>
    </location>
</feature>
<evidence type="ECO:0000313" key="2">
    <source>
        <dbReference type="EMBL" id="CAJ1410781.1"/>
    </source>
</evidence>
<feature type="compositionally biased region" description="Low complexity" evidence="1">
    <location>
        <begin position="362"/>
        <end position="373"/>
    </location>
</feature>
<evidence type="ECO:0000313" key="3">
    <source>
        <dbReference type="Proteomes" id="UP001178507"/>
    </source>
</evidence>
<dbReference type="AlphaFoldDB" id="A0AA36NMA7"/>
<sequence length="474" mass="51769">MCTPPTTKKVSNAWNGWLDERDLAPGEVISNWLKRHTQRGLSLAAEYAKLGYDKALERADVAWSARSLLDSGSPAQEAIDLKQKCDQAVAADAALMQMLTSLSSQYQEEAKFAKDLEICKAVGAWSQRYGQAAETLGPSPAAPQRSAVEQDAIYLLQLRQAQSRVANKLLGAPVKGTEGYKPATSSSSRPSARSEASKEQVQKLLQRLFELHDLRANGVLEEDELIKMNEKVSLLHYGKDGTDKQAIREKFQGVFREQLDPNGQPVPFSVFRDYMQGMLMSIDPNPDAQVMMVEQFIAEAESAREAFRFPSLVSESDQFFFPEAKAAPKPEAKKEAPRHTMADRVADHVANEASRDQPRQPGPQAAAPAAAKPPEVPADSLPTGHQPEQTFGQSESASGSSPVSGFLKGDALQVWSNSKSSWRDGQVLEVFPKACQAEGYSVPAGTLKVSFDAGTIKWVMPGQVASLLRRRPDG</sequence>
<dbReference type="EMBL" id="CAUJNA010003839">
    <property type="protein sequence ID" value="CAJ1410781.1"/>
    <property type="molecule type" value="Genomic_DNA"/>
</dbReference>
<gene>
    <name evidence="2" type="ORF">EVOR1521_LOCUS31543</name>
</gene>
<feature type="region of interest" description="Disordered" evidence="1">
    <location>
        <begin position="176"/>
        <end position="197"/>
    </location>
</feature>